<comment type="catalytic activity">
    <reaction evidence="20">
        <text>L-lysyl-glycine(out) = L-lysyl-glycine(in)</text>
        <dbReference type="Rhea" id="RHEA:79407"/>
        <dbReference type="ChEBI" id="CHEBI:191202"/>
    </reaction>
</comment>
<feature type="transmembrane region" description="Helical" evidence="25">
    <location>
        <begin position="156"/>
        <end position="180"/>
    </location>
</feature>
<evidence type="ECO:0000256" key="8">
    <source>
        <dbReference type="ARBA" id="ARBA00044876"/>
    </source>
</evidence>
<comment type="subcellular location">
    <subcellularLocation>
        <location evidence="1">Lysosome membrane</location>
        <topology evidence="1">Multi-pass membrane protein</topology>
    </subcellularLocation>
</comment>
<evidence type="ECO:0000313" key="27">
    <source>
        <dbReference type="Proteomes" id="UP000037460"/>
    </source>
</evidence>
<evidence type="ECO:0000256" key="25">
    <source>
        <dbReference type="SAM" id="Phobius"/>
    </source>
</evidence>
<comment type="catalytic activity">
    <reaction evidence="12">
        <text>L-lysyl-L-alpha-amino acid(out) = L-lysyl-L-alpha-amino acid(in)</text>
        <dbReference type="Rhea" id="RHEA:79387"/>
        <dbReference type="ChEBI" id="CHEBI:229965"/>
    </reaction>
</comment>
<protein>
    <recommendedName>
        <fullName evidence="21">Lysosomal dipeptide transporter MFSD1</fullName>
    </recommendedName>
    <alternativeName>
        <fullName evidence="22">Major facilitator superfamily domain-containing protein 1</fullName>
    </alternativeName>
</protein>
<dbReference type="GO" id="GO:0022857">
    <property type="term" value="F:transmembrane transporter activity"/>
    <property type="evidence" value="ECO:0007669"/>
    <property type="project" value="InterPro"/>
</dbReference>
<dbReference type="GO" id="GO:0005765">
    <property type="term" value="C:lysosomal membrane"/>
    <property type="evidence" value="ECO:0007669"/>
    <property type="project" value="UniProtKB-SubCell"/>
</dbReference>
<dbReference type="Gene3D" id="1.20.1250.20">
    <property type="entry name" value="MFS general substrate transporter like domains"/>
    <property type="match status" value="2"/>
</dbReference>
<evidence type="ECO:0000256" key="15">
    <source>
        <dbReference type="ARBA" id="ARBA00044899"/>
    </source>
</evidence>
<comment type="catalytic activity">
    <reaction evidence="8">
        <text>L-lysyl-L-alanine(out) = L-lysyl-L-alanine(in)</text>
        <dbReference type="Rhea" id="RHEA:79399"/>
        <dbReference type="ChEBI" id="CHEBI:229954"/>
    </reaction>
</comment>
<evidence type="ECO:0000256" key="9">
    <source>
        <dbReference type="ARBA" id="ARBA00044878"/>
    </source>
</evidence>
<comment type="catalytic activity">
    <reaction evidence="11">
        <text>L-alpha-aminoacyl-L-histidine(out) = L-alpha-aminoacyl-L-histidine(in)</text>
        <dbReference type="Rhea" id="RHEA:79375"/>
        <dbReference type="ChEBI" id="CHEBI:229967"/>
    </reaction>
</comment>
<gene>
    <name evidence="26" type="ORF">Ctob_009020</name>
</gene>
<evidence type="ECO:0000256" key="17">
    <source>
        <dbReference type="ARBA" id="ARBA00044903"/>
    </source>
</evidence>
<comment type="catalytic activity">
    <reaction evidence="19">
        <text>L-alanyl-L-lysine(out) = L-alanyl-L-lysine(in)</text>
        <dbReference type="Rhea" id="RHEA:79415"/>
        <dbReference type="ChEBI" id="CHEBI:192470"/>
    </reaction>
</comment>
<evidence type="ECO:0000256" key="19">
    <source>
        <dbReference type="ARBA" id="ARBA00044919"/>
    </source>
</evidence>
<evidence type="ECO:0000256" key="1">
    <source>
        <dbReference type="ARBA" id="ARBA00004155"/>
    </source>
</evidence>
<evidence type="ECO:0000256" key="11">
    <source>
        <dbReference type="ARBA" id="ARBA00044884"/>
    </source>
</evidence>
<evidence type="ECO:0000256" key="2">
    <source>
        <dbReference type="ARBA" id="ARBA00008335"/>
    </source>
</evidence>
<evidence type="ECO:0000256" key="16">
    <source>
        <dbReference type="ARBA" id="ARBA00044900"/>
    </source>
</evidence>
<dbReference type="Proteomes" id="UP000037460">
    <property type="component" value="Unassembled WGS sequence"/>
</dbReference>
<comment type="caution">
    <text evidence="26">The sequence shown here is derived from an EMBL/GenBank/DDBJ whole genome shotgun (WGS) entry which is preliminary data.</text>
</comment>
<evidence type="ECO:0000256" key="6">
    <source>
        <dbReference type="ARBA" id="ARBA00023136"/>
    </source>
</evidence>
<comment type="subunit">
    <text evidence="24">Homodimer. Interacts with lysosomal protein GLMP (via lumenal domain); the interaction starts while both proteins are still in the endoplasmic reticulum and is required for stabilization of MFSD1 in lysosomes but has no direct effect on its targeting to lysosomes or transporter activity.</text>
</comment>
<comment type="catalytic activity">
    <reaction evidence="13">
        <text>L-alpha-aminoacyl-L-lysine(out) = L-alpha-aminoacyl-L-lysine(in)</text>
        <dbReference type="Rhea" id="RHEA:79383"/>
        <dbReference type="ChEBI" id="CHEBI:229966"/>
    </reaction>
</comment>
<comment type="catalytic activity">
    <reaction evidence="10">
        <text>L-alpha-aminoacyl-L-arginine(out) = L-alpha-aminoacyl-L-arginine(in)</text>
        <dbReference type="Rhea" id="RHEA:79367"/>
        <dbReference type="ChEBI" id="CHEBI:229968"/>
    </reaction>
</comment>
<keyword evidence="27" id="KW-1185">Reference proteome</keyword>
<evidence type="ECO:0000256" key="7">
    <source>
        <dbReference type="ARBA" id="ARBA00023228"/>
    </source>
</evidence>
<evidence type="ECO:0000256" key="12">
    <source>
        <dbReference type="ARBA" id="ARBA00044891"/>
    </source>
</evidence>
<evidence type="ECO:0000256" key="24">
    <source>
        <dbReference type="ARBA" id="ARBA00046376"/>
    </source>
</evidence>
<comment type="catalytic activity">
    <reaction evidence="17">
        <text>L-arginyl-glycine(out) = L-arginyl-glycine(in)</text>
        <dbReference type="Rhea" id="RHEA:79391"/>
        <dbReference type="ChEBI" id="CHEBI:229955"/>
    </reaction>
</comment>
<comment type="catalytic activity">
    <reaction evidence="14">
        <text>L-aspartyl-L-lysine(out) = L-aspartyl-L-lysine(in)</text>
        <dbReference type="Rhea" id="RHEA:79411"/>
        <dbReference type="ChEBI" id="CHEBI:229953"/>
    </reaction>
</comment>
<feature type="transmembrane region" description="Helical" evidence="25">
    <location>
        <begin position="66"/>
        <end position="90"/>
    </location>
</feature>
<dbReference type="PANTHER" id="PTHR23512:SF3">
    <property type="entry name" value="MAJOR FACILITATOR SUPERFAMILY DOMAIN-CONTAINING PROTEIN 1"/>
    <property type="match status" value="1"/>
</dbReference>
<feature type="transmembrane region" description="Helical" evidence="25">
    <location>
        <begin position="192"/>
        <end position="210"/>
    </location>
</feature>
<dbReference type="InterPro" id="IPR052187">
    <property type="entry name" value="MFSD1"/>
</dbReference>
<sequence length="400" mass="42770">MGCNYYCYDNPAALYRPLQNAYRNEPKFEVYYDLLYSVYSIPNIVLPLFGGLLVDKAGLYISLNLFSALILVGQAVFATGCSLGSLPLMLVGRFLFGLGGESISVAQSALIERWFVAGELGFALGGVLSISRLGSVINNALSPYIASATYSVAAPLWFGTLLSAAAATTTCAGACEALMLTMARDVRTLPRPFWLLAIMCCIVYGTVLPFNNVASALLLDRDYFPQGSVWKYPGGQKTFVYDGSNDHQMAIMCSNREGHARDSAFCQALVEAQTTAGLVMSEPYVLSALLTPLFGSMVDRYGQRATLVVLSAALLATSHALLALTSLPAPLLLVGIGLGYAVFASVIWPSIPSVVGRQQLGIAYGLVTTLQNSVLFILPLVVGMVLELLMTSDDPLMTPS</sequence>
<keyword evidence="4 25" id="KW-0812">Transmembrane</keyword>
<dbReference type="Pfam" id="PF07690">
    <property type="entry name" value="MFS_1"/>
    <property type="match status" value="2"/>
</dbReference>
<dbReference type="OrthoDB" id="424834at2759"/>
<evidence type="ECO:0000256" key="22">
    <source>
        <dbReference type="ARBA" id="ARBA00045018"/>
    </source>
</evidence>
<comment type="similarity">
    <text evidence="2">Belongs to the major facilitator superfamily.</text>
</comment>
<dbReference type="SUPFAM" id="SSF103473">
    <property type="entry name" value="MFS general substrate transporter"/>
    <property type="match status" value="1"/>
</dbReference>
<proteinExistence type="inferred from homology"/>
<dbReference type="PANTHER" id="PTHR23512">
    <property type="entry name" value="MAJOR FACILITATOR SUPERFAMILY DOMAIN-CONTAINING PROTEIN 1"/>
    <property type="match status" value="1"/>
</dbReference>
<feature type="transmembrane region" description="Helical" evidence="25">
    <location>
        <begin position="331"/>
        <end position="351"/>
    </location>
</feature>
<evidence type="ECO:0000256" key="20">
    <source>
        <dbReference type="ARBA" id="ARBA00044924"/>
    </source>
</evidence>
<feature type="transmembrane region" description="Helical" evidence="25">
    <location>
        <begin position="34"/>
        <end position="54"/>
    </location>
</feature>
<evidence type="ECO:0000256" key="3">
    <source>
        <dbReference type="ARBA" id="ARBA00022448"/>
    </source>
</evidence>
<comment type="catalytic activity">
    <reaction evidence="16">
        <text>L-lysyl-L-lysine(out) = L-lysyl-L-lysine(in)</text>
        <dbReference type="Rhea" id="RHEA:79403"/>
        <dbReference type="ChEBI" id="CHEBI:229956"/>
    </reaction>
</comment>
<organism evidence="26 27">
    <name type="scientific">Chrysochromulina tobinii</name>
    <dbReference type="NCBI Taxonomy" id="1460289"/>
    <lineage>
        <taxon>Eukaryota</taxon>
        <taxon>Haptista</taxon>
        <taxon>Haptophyta</taxon>
        <taxon>Prymnesiophyceae</taxon>
        <taxon>Prymnesiales</taxon>
        <taxon>Chrysochromulinaceae</taxon>
        <taxon>Chrysochromulina</taxon>
    </lineage>
</organism>
<dbReference type="InterPro" id="IPR011701">
    <property type="entry name" value="MFS"/>
</dbReference>
<evidence type="ECO:0000256" key="10">
    <source>
        <dbReference type="ARBA" id="ARBA00044881"/>
    </source>
</evidence>
<evidence type="ECO:0000256" key="21">
    <source>
        <dbReference type="ARBA" id="ARBA00044985"/>
    </source>
</evidence>
<evidence type="ECO:0000256" key="5">
    <source>
        <dbReference type="ARBA" id="ARBA00022989"/>
    </source>
</evidence>
<dbReference type="AlphaFoldDB" id="A0A0M0JGU3"/>
<dbReference type="EMBL" id="JWZX01002942">
    <property type="protein sequence ID" value="KOO25685.1"/>
    <property type="molecule type" value="Genomic_DNA"/>
</dbReference>
<evidence type="ECO:0000256" key="13">
    <source>
        <dbReference type="ARBA" id="ARBA00044893"/>
    </source>
</evidence>
<keyword evidence="3" id="KW-0813">Transport</keyword>
<keyword evidence="5 25" id="KW-1133">Transmembrane helix</keyword>
<accession>A0A0M0JGU3</accession>
<comment type="function">
    <text evidence="23">Lysosomal dipeptide uniporter that selectively exports lysine, arginine or histidine-containing dipeptides with a net positive charge from the lysosome lumen into the cytosol. Could play a role in a specific type of protein O-glycosylation indirectly regulating macrophages migration and tissue invasion. Also essential for liver homeostasis.</text>
</comment>
<keyword evidence="7" id="KW-0458">Lysosome</keyword>
<evidence type="ECO:0000256" key="18">
    <source>
        <dbReference type="ARBA" id="ARBA00044912"/>
    </source>
</evidence>
<evidence type="ECO:0000256" key="14">
    <source>
        <dbReference type="ARBA" id="ARBA00044898"/>
    </source>
</evidence>
<comment type="catalytic activity">
    <reaction evidence="18">
        <text>L-histidyl-L-alpha-amino acid(out) = L-histidyl-L-alpha-amino acid(in)</text>
        <dbReference type="Rhea" id="RHEA:79379"/>
        <dbReference type="ChEBI" id="CHEBI:229964"/>
    </reaction>
</comment>
<evidence type="ECO:0000256" key="4">
    <source>
        <dbReference type="ARBA" id="ARBA00022692"/>
    </source>
</evidence>
<comment type="catalytic activity">
    <reaction evidence="15">
        <text>L-arginyl-L-alpha-amino acid(out) = L-arginyl-L-alpha-amino acid(in)</text>
        <dbReference type="Rhea" id="RHEA:79371"/>
        <dbReference type="ChEBI" id="CHEBI:84315"/>
    </reaction>
</comment>
<evidence type="ECO:0000256" key="23">
    <source>
        <dbReference type="ARBA" id="ARBA00045709"/>
    </source>
</evidence>
<evidence type="ECO:0000313" key="26">
    <source>
        <dbReference type="EMBL" id="KOO25685.1"/>
    </source>
</evidence>
<keyword evidence="6 25" id="KW-0472">Membrane</keyword>
<dbReference type="InterPro" id="IPR036259">
    <property type="entry name" value="MFS_trans_sf"/>
</dbReference>
<reference evidence="27" key="1">
    <citation type="journal article" date="2015" name="PLoS Genet.">
        <title>Genome Sequence and Transcriptome Analyses of Chrysochromulina tobin: Metabolic Tools for Enhanced Algal Fitness in the Prominent Order Prymnesiales (Haptophyceae).</title>
        <authorList>
            <person name="Hovde B.T."/>
            <person name="Deodato C.R."/>
            <person name="Hunsperger H.M."/>
            <person name="Ryken S.A."/>
            <person name="Yost W."/>
            <person name="Jha R.K."/>
            <person name="Patterson J."/>
            <person name="Monnat R.J. Jr."/>
            <person name="Barlow S.B."/>
            <person name="Starkenburg S.R."/>
            <person name="Cattolico R.A."/>
        </authorList>
    </citation>
    <scope>NUCLEOTIDE SEQUENCE</scope>
    <source>
        <strain evidence="27">CCMP291</strain>
    </source>
</reference>
<feature type="transmembrane region" description="Helical" evidence="25">
    <location>
        <begin position="363"/>
        <end position="389"/>
    </location>
</feature>
<name>A0A0M0JGU3_9EUKA</name>
<comment type="catalytic activity">
    <reaction evidence="9">
        <text>L-histidyl-glycine(out) = L-histidyl-glycine(in)</text>
        <dbReference type="Rhea" id="RHEA:79395"/>
        <dbReference type="ChEBI" id="CHEBI:229957"/>
    </reaction>
</comment>
<feature type="transmembrane region" description="Helical" evidence="25">
    <location>
        <begin position="305"/>
        <end position="324"/>
    </location>
</feature>